<proteinExistence type="predicted"/>
<evidence type="ECO:0000313" key="4">
    <source>
        <dbReference type="EMBL" id="MDU0113193.1"/>
    </source>
</evidence>
<keyword evidence="5" id="KW-1185">Reference proteome</keyword>
<accession>A0ABU3R0J8</accession>
<evidence type="ECO:0000313" key="5">
    <source>
        <dbReference type="Proteomes" id="UP001257914"/>
    </source>
</evidence>
<dbReference type="InterPro" id="IPR051799">
    <property type="entry name" value="NADH_flavin_oxidoreductase"/>
</dbReference>
<dbReference type="PANTHER" id="PTHR43656">
    <property type="entry name" value="BINDING OXIDOREDUCTASE, PUTATIVE (AFU_ORTHOLOGUE AFUA_2G08260)-RELATED"/>
    <property type="match status" value="1"/>
</dbReference>
<gene>
    <name evidence="4" type="ORF">RT723_09330</name>
</gene>
<keyword evidence="1" id="KW-0285">Flavoprotein</keyword>
<dbReference type="Proteomes" id="UP001257914">
    <property type="component" value="Unassembled WGS sequence"/>
</dbReference>
<comment type="caution">
    <text evidence="4">The sequence shown here is derived from an EMBL/GenBank/DDBJ whole genome shotgun (WGS) entry which is preliminary data.</text>
</comment>
<dbReference type="InterPro" id="IPR001155">
    <property type="entry name" value="OxRdtase_FMN_N"/>
</dbReference>
<organism evidence="4 5">
    <name type="scientific">Psychrosphaera aquimarina</name>
    <dbReference type="NCBI Taxonomy" id="2044854"/>
    <lineage>
        <taxon>Bacteria</taxon>
        <taxon>Pseudomonadati</taxon>
        <taxon>Pseudomonadota</taxon>
        <taxon>Gammaproteobacteria</taxon>
        <taxon>Alteromonadales</taxon>
        <taxon>Pseudoalteromonadaceae</taxon>
        <taxon>Psychrosphaera</taxon>
    </lineage>
</organism>
<dbReference type="CDD" id="cd04733">
    <property type="entry name" value="OYE_like_2_FMN"/>
    <property type="match status" value="1"/>
</dbReference>
<feature type="domain" description="NADH:flavin oxidoreductase/NADH oxidase N-terminal" evidence="3">
    <location>
        <begin position="14"/>
        <end position="341"/>
    </location>
</feature>
<dbReference type="PANTHER" id="PTHR43656:SF2">
    <property type="entry name" value="BINDING OXIDOREDUCTASE, PUTATIVE (AFU_ORTHOLOGUE AFUA_2G08260)-RELATED"/>
    <property type="match status" value="1"/>
</dbReference>
<dbReference type="Pfam" id="PF00724">
    <property type="entry name" value="Oxidored_FMN"/>
    <property type="match status" value="1"/>
</dbReference>
<reference evidence="4 5" key="1">
    <citation type="submission" date="2023-10" db="EMBL/GenBank/DDBJ databases">
        <title>Psychrosphaera aquimaarina strain SW33 isolated from seawater.</title>
        <authorList>
            <person name="Bayburt H."/>
            <person name="Kim J.M."/>
            <person name="Choi B.J."/>
            <person name="Jeon C.O."/>
        </authorList>
    </citation>
    <scope>NUCLEOTIDE SEQUENCE [LARGE SCALE GENOMIC DNA]</scope>
    <source>
        <strain evidence="4 5">KCTC 52743</strain>
    </source>
</reference>
<name>A0ABU3R0J8_9GAMM</name>
<dbReference type="Gene3D" id="3.20.20.70">
    <property type="entry name" value="Aldolase class I"/>
    <property type="match status" value="1"/>
</dbReference>
<keyword evidence="2" id="KW-0560">Oxidoreductase</keyword>
<evidence type="ECO:0000256" key="1">
    <source>
        <dbReference type="ARBA" id="ARBA00022630"/>
    </source>
</evidence>
<evidence type="ECO:0000259" key="3">
    <source>
        <dbReference type="Pfam" id="PF00724"/>
    </source>
</evidence>
<dbReference type="RefSeq" id="WP_315946788.1">
    <property type="nucleotide sequence ID" value="NZ_JAWCUA010000007.1"/>
</dbReference>
<dbReference type="EMBL" id="JAWCUA010000007">
    <property type="protein sequence ID" value="MDU0113193.1"/>
    <property type="molecule type" value="Genomic_DNA"/>
</dbReference>
<sequence>MNISNQLVLPCGATLPNRICKAAMTEGLADKFDQPTEALNRLYQTWSEGGAGLLISGNIMVDRRYLERAGNVVIEQGSDINLVKQWTQSATLNGNHFWAQISHPGRQCPRMVNLHPVSPSDVQLDMIGNFGKPTPLLETEIEQIIERFATTARIAKEGGFTGVQIHSAHGYLLSQFLSPITNKRSDIWGGSIENRARLLLAVVRAVRDAVGPAFPIAVKLNSSDFQKGGFSHEDSVKVARWLQEVGIDLLEVSGGTYEKTKFLTTEEEDDVRESTKHREAFFLEYAETMREAVGDLPLMVTGGFRTLEVMNEALEQNKTDMIGLGRPFCLVPDFPNKLLNNQTKSLPKPESRLVLGKGKLSGNSSNSLIRAINTQGQAGYFYYQIYRLAAGKLPKDNLGVFSSFYKHLSRDWYKSIARKLA</sequence>
<dbReference type="InterPro" id="IPR013785">
    <property type="entry name" value="Aldolase_TIM"/>
</dbReference>
<dbReference type="SUPFAM" id="SSF51395">
    <property type="entry name" value="FMN-linked oxidoreductases"/>
    <property type="match status" value="1"/>
</dbReference>
<protein>
    <submittedName>
        <fullName evidence="4">NADH:flavin oxidoreductase/NADH oxidase family protein</fullName>
    </submittedName>
</protein>
<evidence type="ECO:0000256" key="2">
    <source>
        <dbReference type="ARBA" id="ARBA00023002"/>
    </source>
</evidence>